<dbReference type="RefSeq" id="WP_345250741.1">
    <property type="nucleotide sequence ID" value="NZ_BAABFO010000015.1"/>
</dbReference>
<keyword evidence="3" id="KW-1185">Reference proteome</keyword>
<keyword evidence="1" id="KW-1133">Transmembrane helix</keyword>
<evidence type="ECO:0000313" key="2">
    <source>
        <dbReference type="EMBL" id="GAA4336422.1"/>
    </source>
</evidence>
<gene>
    <name evidence="2" type="ORF">GCM10023144_30710</name>
</gene>
<evidence type="ECO:0000256" key="1">
    <source>
        <dbReference type="SAM" id="Phobius"/>
    </source>
</evidence>
<feature type="transmembrane region" description="Helical" evidence="1">
    <location>
        <begin position="49"/>
        <end position="67"/>
    </location>
</feature>
<protein>
    <recommendedName>
        <fullName evidence="4">Flp family type IVb pilin</fullName>
    </recommendedName>
</protein>
<proteinExistence type="predicted"/>
<dbReference type="Proteomes" id="UP001501671">
    <property type="component" value="Unassembled WGS sequence"/>
</dbReference>
<evidence type="ECO:0008006" key="4">
    <source>
        <dbReference type="Google" id="ProtNLM"/>
    </source>
</evidence>
<dbReference type="EMBL" id="BAABFO010000015">
    <property type="protein sequence ID" value="GAA4336422.1"/>
    <property type="molecule type" value="Genomic_DNA"/>
</dbReference>
<name>A0ABP8HAH3_9BURK</name>
<comment type="caution">
    <text evidence="2">The sequence shown here is derived from an EMBL/GenBank/DDBJ whole genome shotgun (WGS) entry which is preliminary data.</text>
</comment>
<evidence type="ECO:0000313" key="3">
    <source>
        <dbReference type="Proteomes" id="UP001501671"/>
    </source>
</evidence>
<keyword evidence="1" id="KW-0812">Transmembrane</keyword>
<sequence>MTPPVFHAYADDLRWDCRSRCCGPRRTACARRTNSGCSGCQRGQAMIEYLVLVAALVAGLAAVGLYGDDGGLAGRLVEALRGFHLRFAAALAWPV</sequence>
<organism evidence="2 3">
    <name type="scientific">Pigmentiphaga soli</name>
    <dbReference type="NCBI Taxonomy" id="1007095"/>
    <lineage>
        <taxon>Bacteria</taxon>
        <taxon>Pseudomonadati</taxon>
        <taxon>Pseudomonadota</taxon>
        <taxon>Betaproteobacteria</taxon>
        <taxon>Burkholderiales</taxon>
        <taxon>Alcaligenaceae</taxon>
        <taxon>Pigmentiphaga</taxon>
    </lineage>
</organism>
<reference evidence="3" key="1">
    <citation type="journal article" date="2019" name="Int. J. Syst. Evol. Microbiol.">
        <title>The Global Catalogue of Microorganisms (GCM) 10K type strain sequencing project: providing services to taxonomists for standard genome sequencing and annotation.</title>
        <authorList>
            <consortium name="The Broad Institute Genomics Platform"/>
            <consortium name="The Broad Institute Genome Sequencing Center for Infectious Disease"/>
            <person name="Wu L."/>
            <person name="Ma J."/>
        </authorList>
    </citation>
    <scope>NUCLEOTIDE SEQUENCE [LARGE SCALE GENOMIC DNA]</scope>
    <source>
        <strain evidence="3">JCM 17666</strain>
    </source>
</reference>
<keyword evidence="1" id="KW-0472">Membrane</keyword>
<accession>A0ABP8HAH3</accession>